<feature type="domain" description="LysM" evidence="1">
    <location>
        <begin position="5"/>
        <end position="49"/>
    </location>
</feature>
<dbReference type="Proteomes" id="UP000001058">
    <property type="component" value="Unassembled WGS sequence"/>
</dbReference>
<dbReference type="InterPro" id="IPR036779">
    <property type="entry name" value="LysM_dom_sf"/>
</dbReference>
<dbReference type="SMART" id="SM00257">
    <property type="entry name" value="LysM"/>
    <property type="match status" value="1"/>
</dbReference>
<evidence type="ECO:0000259" key="1">
    <source>
        <dbReference type="PROSITE" id="PS51782"/>
    </source>
</evidence>
<dbReference type="PROSITE" id="PS51782">
    <property type="entry name" value="LYSM"/>
    <property type="match status" value="1"/>
</dbReference>
<dbReference type="OrthoDB" id="513636at2759"/>
<accession>D8U082</accession>
<dbReference type="InterPro" id="IPR018392">
    <property type="entry name" value="LysM"/>
</dbReference>
<feature type="non-terminal residue" evidence="2">
    <location>
        <position position="50"/>
    </location>
</feature>
<dbReference type="InParanoid" id="D8U082"/>
<dbReference type="Gene3D" id="3.10.350.10">
    <property type="entry name" value="LysM domain"/>
    <property type="match status" value="1"/>
</dbReference>
<name>D8U082_VOLCA</name>
<evidence type="ECO:0000313" key="3">
    <source>
        <dbReference type="Proteomes" id="UP000001058"/>
    </source>
</evidence>
<dbReference type="EMBL" id="GL378348">
    <property type="protein sequence ID" value="EFJ46895.1"/>
    <property type="molecule type" value="Genomic_DNA"/>
</dbReference>
<protein>
    <recommendedName>
        <fullName evidence="1">LysM domain-containing protein</fullName>
    </recommendedName>
</protein>
<dbReference type="RefSeq" id="XP_002952104.1">
    <property type="nucleotide sequence ID" value="XM_002952058.1"/>
</dbReference>
<keyword evidence="3" id="KW-1185">Reference proteome</keyword>
<dbReference type="AlphaFoldDB" id="D8U082"/>
<dbReference type="CDD" id="cd00118">
    <property type="entry name" value="LysM"/>
    <property type="match status" value="1"/>
</dbReference>
<dbReference type="KEGG" id="vcn:VOLCADRAFT_33636"/>
<reference evidence="2 3" key="1">
    <citation type="journal article" date="2010" name="Science">
        <title>Genomic analysis of organismal complexity in the multicellular green alga Volvox carteri.</title>
        <authorList>
            <person name="Prochnik S.E."/>
            <person name="Umen J."/>
            <person name="Nedelcu A.M."/>
            <person name="Hallmann A."/>
            <person name="Miller S.M."/>
            <person name="Nishii I."/>
            <person name="Ferris P."/>
            <person name="Kuo A."/>
            <person name="Mitros T."/>
            <person name="Fritz-Laylin L.K."/>
            <person name="Hellsten U."/>
            <person name="Chapman J."/>
            <person name="Simakov O."/>
            <person name="Rensing S.A."/>
            <person name="Terry A."/>
            <person name="Pangilinan J."/>
            <person name="Kapitonov V."/>
            <person name="Jurka J."/>
            <person name="Salamov A."/>
            <person name="Shapiro H."/>
            <person name="Schmutz J."/>
            <person name="Grimwood J."/>
            <person name="Lindquist E."/>
            <person name="Lucas S."/>
            <person name="Grigoriev I.V."/>
            <person name="Schmitt R."/>
            <person name="Kirk D."/>
            <person name="Rokhsar D.S."/>
        </authorList>
    </citation>
    <scope>NUCLEOTIDE SEQUENCE [LARGE SCALE GENOMIC DNA]</scope>
    <source>
        <strain evidence="3">f. Nagariensis / Eve</strain>
    </source>
</reference>
<proteinExistence type="predicted"/>
<feature type="non-terminal residue" evidence="2">
    <location>
        <position position="1"/>
    </location>
</feature>
<organism evidence="3">
    <name type="scientific">Volvox carteri f. nagariensis</name>
    <dbReference type="NCBI Taxonomy" id="3068"/>
    <lineage>
        <taxon>Eukaryota</taxon>
        <taxon>Viridiplantae</taxon>
        <taxon>Chlorophyta</taxon>
        <taxon>core chlorophytes</taxon>
        <taxon>Chlorophyceae</taxon>
        <taxon>CS clade</taxon>
        <taxon>Chlamydomonadales</taxon>
        <taxon>Volvocaceae</taxon>
        <taxon>Volvox</taxon>
    </lineage>
</organism>
<dbReference type="GeneID" id="9617247"/>
<sequence length="50" mass="5313">SGSGCTYTIKSGDTFWAVALRRGTTLDAIQSLNPGVDPYMLQIGQVINVP</sequence>
<dbReference type="SUPFAM" id="SSF54106">
    <property type="entry name" value="LysM domain"/>
    <property type="match status" value="1"/>
</dbReference>
<gene>
    <name evidence="2" type="ORF">VOLCADRAFT_33636</name>
</gene>
<dbReference type="Pfam" id="PF01476">
    <property type="entry name" value="LysM"/>
    <property type="match status" value="1"/>
</dbReference>
<evidence type="ECO:0000313" key="2">
    <source>
        <dbReference type="EMBL" id="EFJ46895.1"/>
    </source>
</evidence>